<evidence type="ECO:0000313" key="3">
    <source>
        <dbReference type="Proteomes" id="UP000186019"/>
    </source>
</evidence>
<evidence type="ECO:0000313" key="2">
    <source>
        <dbReference type="EMBL" id="SIS26548.1"/>
    </source>
</evidence>
<dbReference type="RefSeq" id="WP_076535671.1">
    <property type="nucleotide sequence ID" value="NZ_FOAC01000013.1"/>
</dbReference>
<organism evidence="2 3">
    <name type="scientific">Roseovarius nanhaiticus</name>
    <dbReference type="NCBI Taxonomy" id="573024"/>
    <lineage>
        <taxon>Bacteria</taxon>
        <taxon>Pseudomonadati</taxon>
        <taxon>Pseudomonadota</taxon>
        <taxon>Alphaproteobacteria</taxon>
        <taxon>Rhodobacterales</taxon>
        <taxon>Roseobacteraceae</taxon>
        <taxon>Roseovarius</taxon>
    </lineage>
</organism>
<reference evidence="2 3" key="1">
    <citation type="submission" date="2017-01" db="EMBL/GenBank/DDBJ databases">
        <authorList>
            <person name="Mah S.A."/>
            <person name="Swanson W.J."/>
            <person name="Moy G.W."/>
            <person name="Vacquier V.D."/>
        </authorList>
    </citation>
    <scope>NUCLEOTIDE SEQUENCE [LARGE SCALE GENOMIC DNA]</scope>
    <source>
        <strain evidence="2 3">DSM 29590</strain>
    </source>
</reference>
<protein>
    <submittedName>
        <fullName evidence="2">Uncharacterized protein</fullName>
    </submittedName>
</protein>
<dbReference type="STRING" id="573024.SAMN05216208_0042"/>
<feature type="chain" id="PRO_5009942676" evidence="1">
    <location>
        <begin position="23"/>
        <end position="241"/>
    </location>
</feature>
<feature type="signal peptide" evidence="1">
    <location>
        <begin position="1"/>
        <end position="22"/>
    </location>
</feature>
<dbReference type="EMBL" id="FTNV01000012">
    <property type="protein sequence ID" value="SIS26548.1"/>
    <property type="molecule type" value="Genomic_DNA"/>
</dbReference>
<keyword evidence="3" id="KW-1185">Reference proteome</keyword>
<proteinExistence type="predicted"/>
<dbReference type="Proteomes" id="UP000186019">
    <property type="component" value="Unassembled WGS sequence"/>
</dbReference>
<sequence>MGKQVIHITLAALSLMASPLGAEDIASSACPYHTSDEPILVFPMGFERFLDGPDVQVAVPEGYIRPFERKRYARDGTDGAARLFVEIPSLAPMYLADGPSSSFRLETSVPQEDRGTILLGPGVPLEEHLAAVVGPDAAASAIKTGDPSDGSSATDMPDGLQAVPGALLGQTLVAVEDGTVTFLANCQDGRVPICTGRVTRDVLTAQLTFRRLHLDAWRDIRQRTDALLRCFLTNQPSPALE</sequence>
<gene>
    <name evidence="2" type="ORF">SAMN05421666_3596</name>
</gene>
<keyword evidence="1" id="KW-0732">Signal</keyword>
<name>A0A1N7HPB0_9RHOB</name>
<evidence type="ECO:0000256" key="1">
    <source>
        <dbReference type="SAM" id="SignalP"/>
    </source>
</evidence>
<accession>A0A1N7HPB0</accession>
<dbReference type="AlphaFoldDB" id="A0A1N7HPB0"/>